<dbReference type="SUPFAM" id="SSF46689">
    <property type="entry name" value="Homeodomain-like"/>
    <property type="match status" value="1"/>
</dbReference>
<evidence type="ECO:0000256" key="1">
    <source>
        <dbReference type="ARBA" id="ARBA00023015"/>
    </source>
</evidence>
<dbReference type="Gene3D" id="2.60.120.10">
    <property type="entry name" value="Jelly Rolls"/>
    <property type="match status" value="1"/>
</dbReference>
<dbReference type="Pfam" id="PF12833">
    <property type="entry name" value="HTH_18"/>
    <property type="match status" value="1"/>
</dbReference>
<dbReference type="Proteomes" id="UP001500843">
    <property type="component" value="Unassembled WGS sequence"/>
</dbReference>
<keyword evidence="3" id="KW-0804">Transcription</keyword>
<keyword evidence="2" id="KW-0238">DNA-binding</keyword>
<evidence type="ECO:0000313" key="6">
    <source>
        <dbReference type="Proteomes" id="UP001500843"/>
    </source>
</evidence>
<protein>
    <submittedName>
        <fullName evidence="5">Helix-turn-helix transcriptional regulator</fullName>
    </submittedName>
</protein>
<dbReference type="PROSITE" id="PS01124">
    <property type="entry name" value="HTH_ARAC_FAMILY_2"/>
    <property type="match status" value="1"/>
</dbReference>
<dbReference type="InterPro" id="IPR011051">
    <property type="entry name" value="RmlC_Cupin_sf"/>
</dbReference>
<dbReference type="InterPro" id="IPR003313">
    <property type="entry name" value="AraC-bd"/>
</dbReference>
<dbReference type="InterPro" id="IPR014710">
    <property type="entry name" value="RmlC-like_jellyroll"/>
</dbReference>
<evidence type="ECO:0000256" key="2">
    <source>
        <dbReference type="ARBA" id="ARBA00023125"/>
    </source>
</evidence>
<dbReference type="RefSeq" id="WP_253867414.1">
    <property type="nucleotide sequence ID" value="NZ_BAABHM010000011.1"/>
</dbReference>
<accession>A0ABP8X910</accession>
<dbReference type="PANTHER" id="PTHR11019">
    <property type="entry name" value="HTH-TYPE TRANSCRIPTIONAL REGULATOR NIMR"/>
    <property type="match status" value="1"/>
</dbReference>
<evidence type="ECO:0000256" key="3">
    <source>
        <dbReference type="ARBA" id="ARBA00023163"/>
    </source>
</evidence>
<reference evidence="6" key="1">
    <citation type="journal article" date="2019" name="Int. J. Syst. Evol. Microbiol.">
        <title>The Global Catalogue of Microorganisms (GCM) 10K type strain sequencing project: providing services to taxonomists for standard genome sequencing and annotation.</title>
        <authorList>
            <consortium name="The Broad Institute Genomics Platform"/>
            <consortium name="The Broad Institute Genome Sequencing Center for Infectious Disease"/>
            <person name="Wu L."/>
            <person name="Ma J."/>
        </authorList>
    </citation>
    <scope>NUCLEOTIDE SEQUENCE [LARGE SCALE GENOMIC DNA]</scope>
    <source>
        <strain evidence="6">JCM 17975</strain>
    </source>
</reference>
<evidence type="ECO:0000313" key="5">
    <source>
        <dbReference type="EMBL" id="GAA4702050.1"/>
    </source>
</evidence>
<name>A0ABP8X910_9MICO</name>
<dbReference type="SUPFAM" id="SSF51182">
    <property type="entry name" value="RmlC-like cupins"/>
    <property type="match status" value="1"/>
</dbReference>
<comment type="caution">
    <text evidence="5">The sequence shown here is derived from an EMBL/GenBank/DDBJ whole genome shotgun (WGS) entry which is preliminary data.</text>
</comment>
<evidence type="ECO:0000259" key="4">
    <source>
        <dbReference type="PROSITE" id="PS01124"/>
    </source>
</evidence>
<dbReference type="InterPro" id="IPR009057">
    <property type="entry name" value="Homeodomain-like_sf"/>
</dbReference>
<gene>
    <name evidence="5" type="ORF">GCM10023198_24100</name>
</gene>
<proteinExistence type="predicted"/>
<keyword evidence="6" id="KW-1185">Reference proteome</keyword>
<dbReference type="Pfam" id="PF02311">
    <property type="entry name" value="AraC_binding"/>
    <property type="match status" value="1"/>
</dbReference>
<dbReference type="Gene3D" id="1.10.10.60">
    <property type="entry name" value="Homeodomain-like"/>
    <property type="match status" value="1"/>
</dbReference>
<keyword evidence="1" id="KW-0805">Transcription regulation</keyword>
<dbReference type="InterPro" id="IPR018060">
    <property type="entry name" value="HTH_AraC"/>
</dbReference>
<dbReference type="EMBL" id="BAABHM010000011">
    <property type="protein sequence ID" value="GAA4702050.1"/>
    <property type="molecule type" value="Genomic_DNA"/>
</dbReference>
<organism evidence="5 6">
    <name type="scientific">Promicromonospora umidemergens</name>
    <dbReference type="NCBI Taxonomy" id="629679"/>
    <lineage>
        <taxon>Bacteria</taxon>
        <taxon>Bacillati</taxon>
        <taxon>Actinomycetota</taxon>
        <taxon>Actinomycetes</taxon>
        <taxon>Micrococcales</taxon>
        <taxon>Promicromonosporaceae</taxon>
        <taxon>Promicromonospora</taxon>
    </lineage>
</organism>
<feature type="domain" description="HTH araC/xylS-type" evidence="4">
    <location>
        <begin position="169"/>
        <end position="266"/>
    </location>
</feature>
<sequence length="266" mass="28662">MPEPADQAGHLLDSRSLPMFAAGAVDVPWIIKGMDELVSRDTVWEAHAHPTHELLWNLRGASSATTGTRTWTITPTLGLWVPAGVPHSGRVPAGTWYRAAQFSTQAAAPLSAGPMAIEITPLLALLLDRLTDRPLGPASRSLTEQMVLDVLAPSPHELFVQQPRSDLLRPIAAALTANPADPRTLSAWAEHLGVSPRTITRAFRSETGLSFARWQAVLRAQQAVLLLAQGVGVEHTAERVGYRSASAFGVAFRRTTGRTPGQFRPA</sequence>
<dbReference type="PANTHER" id="PTHR11019:SF199">
    <property type="entry name" value="HTH-TYPE TRANSCRIPTIONAL REGULATOR NIMR"/>
    <property type="match status" value="1"/>
</dbReference>
<dbReference type="SMART" id="SM00342">
    <property type="entry name" value="HTH_ARAC"/>
    <property type="match status" value="1"/>
</dbReference>